<dbReference type="InterPro" id="IPR041054">
    <property type="entry name" value="Rrp40_N_euk"/>
</dbReference>
<dbReference type="PANTHER" id="PTHR21321:SF1">
    <property type="entry name" value="EXOSOME COMPLEX COMPONENT RRP40"/>
    <property type="match status" value="1"/>
</dbReference>
<sequence>MENSLMLPGDKLPSSAFTGASIKLGPGLQQFRSSNQNESLSATAVSPGILKHITKGNKWWIDRRANRYSPAAQESVIGYVTHRSQEMYRVDIGSAHPATLDALAFEGATKRNKPNLKVGAVVYARVSLAHKDMEPELECFDASTHKSDGFGELKEGCIVTCNLATCRALLDRNHYLLPLVGSRVPLEIAIGVNGRIWVSSDTPHNVILITRCIESFDESGADEAAMRNFIQGILSSR</sequence>
<dbReference type="PANTHER" id="PTHR21321">
    <property type="entry name" value="PNAS-3 RELATED"/>
    <property type="match status" value="1"/>
</dbReference>
<keyword evidence="5" id="KW-0698">rRNA processing</keyword>
<dbReference type="InterPro" id="IPR012340">
    <property type="entry name" value="NA-bd_OB-fold"/>
</dbReference>
<dbReference type="EMBL" id="SSOP01000005">
    <property type="protein sequence ID" value="KAB5595844.1"/>
    <property type="molecule type" value="Genomic_DNA"/>
</dbReference>
<accession>A0A5N5QVX9</accession>
<evidence type="ECO:0000256" key="8">
    <source>
        <dbReference type="ARBA" id="ARBA00023242"/>
    </source>
</evidence>
<dbReference type="InterPro" id="IPR049469">
    <property type="entry name" value="RRP40_KH-I"/>
</dbReference>
<dbReference type="InterPro" id="IPR026699">
    <property type="entry name" value="Exosome_RNA_bind1/RRP40/RRP4"/>
</dbReference>
<feature type="domain" description="Exosome complex exonuclease Rrp40 N-terminal" evidence="11">
    <location>
        <begin position="22"/>
        <end position="67"/>
    </location>
</feature>
<dbReference type="GO" id="GO:0000177">
    <property type="term" value="C:cytoplasmic exosome (RNase complex)"/>
    <property type="evidence" value="ECO:0007669"/>
    <property type="project" value="TreeGrafter"/>
</dbReference>
<comment type="caution">
    <text evidence="12">The sequence shown here is derived from an EMBL/GenBank/DDBJ whole genome shotgun (WGS) entry which is preliminary data.</text>
</comment>
<dbReference type="GO" id="GO:0071038">
    <property type="term" value="P:TRAMP-dependent tRNA surveillance pathway"/>
    <property type="evidence" value="ECO:0007669"/>
    <property type="project" value="TreeGrafter"/>
</dbReference>
<dbReference type="Pfam" id="PF18311">
    <property type="entry name" value="Rrp40_N"/>
    <property type="match status" value="1"/>
</dbReference>
<keyword evidence="13" id="KW-1185">Reference proteome</keyword>
<dbReference type="OrthoDB" id="340500at2759"/>
<evidence type="ECO:0000313" key="12">
    <source>
        <dbReference type="EMBL" id="KAB5595844.1"/>
    </source>
</evidence>
<evidence type="ECO:0000256" key="1">
    <source>
        <dbReference type="ARBA" id="ARBA00004496"/>
    </source>
</evidence>
<keyword evidence="4" id="KW-0963">Cytoplasm</keyword>
<keyword evidence="7" id="KW-0694">RNA-binding</keyword>
<dbReference type="CDD" id="cd22526">
    <property type="entry name" value="KH-I_Rrp40"/>
    <property type="match status" value="1"/>
</dbReference>
<organism evidence="12 13">
    <name type="scientific">Ceratobasidium theobromae</name>
    <dbReference type="NCBI Taxonomy" id="1582974"/>
    <lineage>
        <taxon>Eukaryota</taxon>
        <taxon>Fungi</taxon>
        <taxon>Dikarya</taxon>
        <taxon>Basidiomycota</taxon>
        <taxon>Agaricomycotina</taxon>
        <taxon>Agaricomycetes</taxon>
        <taxon>Cantharellales</taxon>
        <taxon>Ceratobasidiaceae</taxon>
        <taxon>Ceratobasidium</taxon>
    </lineage>
</organism>
<dbReference type="GO" id="GO:0003723">
    <property type="term" value="F:RNA binding"/>
    <property type="evidence" value="ECO:0007669"/>
    <property type="project" value="UniProtKB-KW"/>
</dbReference>
<dbReference type="GO" id="GO:0071051">
    <property type="term" value="P:poly(A)-dependent snoRNA 3'-end processing"/>
    <property type="evidence" value="ECO:0007669"/>
    <property type="project" value="TreeGrafter"/>
</dbReference>
<dbReference type="InterPro" id="IPR004088">
    <property type="entry name" value="KH_dom_type_1"/>
</dbReference>
<dbReference type="InterPro" id="IPR037319">
    <property type="entry name" value="Rrp40_S1"/>
</dbReference>
<dbReference type="GO" id="GO:0071034">
    <property type="term" value="P:CUT catabolic process"/>
    <property type="evidence" value="ECO:0007669"/>
    <property type="project" value="TreeGrafter"/>
</dbReference>
<evidence type="ECO:0000256" key="2">
    <source>
        <dbReference type="ARBA" id="ARBA00004604"/>
    </source>
</evidence>
<dbReference type="SUPFAM" id="SSF50249">
    <property type="entry name" value="Nucleic acid-binding proteins"/>
    <property type="match status" value="1"/>
</dbReference>
<dbReference type="Pfam" id="PF21262">
    <property type="entry name" value="RRP40_S1"/>
    <property type="match status" value="1"/>
</dbReference>
<evidence type="ECO:0000256" key="7">
    <source>
        <dbReference type="ARBA" id="ARBA00022884"/>
    </source>
</evidence>
<dbReference type="AlphaFoldDB" id="A0A5N5QVX9"/>
<feature type="domain" description="K Homology" evidence="10">
    <location>
        <begin position="156"/>
        <end position="203"/>
    </location>
</feature>
<dbReference type="GO" id="GO:0005730">
    <property type="term" value="C:nucleolus"/>
    <property type="evidence" value="ECO:0007669"/>
    <property type="project" value="UniProtKB-SubCell"/>
</dbReference>
<evidence type="ECO:0000313" key="13">
    <source>
        <dbReference type="Proteomes" id="UP000383932"/>
    </source>
</evidence>
<dbReference type="Gene3D" id="3.30.1370.10">
    <property type="entry name" value="K Homology domain, type 1"/>
    <property type="match status" value="1"/>
</dbReference>
<evidence type="ECO:0000256" key="5">
    <source>
        <dbReference type="ARBA" id="ARBA00022552"/>
    </source>
</evidence>
<evidence type="ECO:0000259" key="11">
    <source>
        <dbReference type="Pfam" id="PF18311"/>
    </source>
</evidence>
<evidence type="ECO:0000259" key="10">
    <source>
        <dbReference type="Pfam" id="PF15985"/>
    </source>
</evidence>
<dbReference type="GO" id="GO:0000176">
    <property type="term" value="C:nuclear exosome (RNase complex)"/>
    <property type="evidence" value="ECO:0007669"/>
    <property type="project" value="TreeGrafter"/>
</dbReference>
<evidence type="ECO:0000256" key="3">
    <source>
        <dbReference type="ARBA" id="ARBA00007841"/>
    </source>
</evidence>
<gene>
    <name evidence="12" type="ORF">CTheo_608</name>
</gene>
<dbReference type="InterPro" id="IPR036612">
    <property type="entry name" value="KH_dom_type_1_sf"/>
</dbReference>
<comment type="subcellular location">
    <subcellularLocation>
        <location evidence="1">Cytoplasm</location>
    </subcellularLocation>
    <subcellularLocation>
        <location evidence="2">Nucleus</location>
        <location evidence="2">Nucleolus</location>
    </subcellularLocation>
</comment>
<keyword evidence="8" id="KW-0539">Nucleus</keyword>
<dbReference type="Pfam" id="PF15985">
    <property type="entry name" value="KH_6"/>
    <property type="match status" value="1"/>
</dbReference>
<dbReference type="GO" id="GO:0071035">
    <property type="term" value="P:nuclear polyadenylation-dependent rRNA catabolic process"/>
    <property type="evidence" value="ECO:0007669"/>
    <property type="project" value="TreeGrafter"/>
</dbReference>
<dbReference type="GO" id="GO:0034475">
    <property type="term" value="P:U4 snRNA 3'-end processing"/>
    <property type="evidence" value="ECO:0007669"/>
    <property type="project" value="TreeGrafter"/>
</dbReference>
<dbReference type="CDD" id="cd05790">
    <property type="entry name" value="S1_Rrp40"/>
    <property type="match status" value="1"/>
</dbReference>
<proteinExistence type="inferred from homology"/>
<comment type="similarity">
    <text evidence="3">Belongs to the RRP40 family.</text>
</comment>
<evidence type="ECO:0000256" key="9">
    <source>
        <dbReference type="ARBA" id="ARBA00030615"/>
    </source>
</evidence>
<protein>
    <recommendedName>
        <fullName evidence="9">Ribosomal RNA-processing protein 40</fullName>
    </recommendedName>
</protein>
<dbReference type="FunFam" id="2.40.50.140:FF:000112">
    <property type="entry name" value="Exosome complex component RRP40"/>
    <property type="match status" value="1"/>
</dbReference>
<dbReference type="Proteomes" id="UP000383932">
    <property type="component" value="Unassembled WGS sequence"/>
</dbReference>
<keyword evidence="6" id="KW-0271">Exosome</keyword>
<dbReference type="SUPFAM" id="SSF54791">
    <property type="entry name" value="Eukaryotic type KH-domain (KH-domain type I)"/>
    <property type="match status" value="1"/>
</dbReference>
<evidence type="ECO:0000256" key="4">
    <source>
        <dbReference type="ARBA" id="ARBA00022490"/>
    </source>
</evidence>
<evidence type="ECO:0000256" key="6">
    <source>
        <dbReference type="ARBA" id="ARBA00022835"/>
    </source>
</evidence>
<name>A0A5N5QVX9_9AGAM</name>
<dbReference type="Gene3D" id="2.40.50.140">
    <property type="entry name" value="Nucleic acid-binding proteins"/>
    <property type="match status" value="1"/>
</dbReference>
<reference evidence="12 13" key="1">
    <citation type="journal article" date="2019" name="Fungal Biol. Biotechnol.">
        <title>Draft genome sequence of fastidious pathogen Ceratobasidium theobromae, which causes vascular-streak dieback in Theobroma cacao.</title>
        <authorList>
            <person name="Ali S.S."/>
            <person name="Asman A."/>
            <person name="Shao J."/>
            <person name="Firmansyah A.P."/>
            <person name="Susilo A.W."/>
            <person name="Rosmana A."/>
            <person name="McMahon P."/>
            <person name="Junaid M."/>
            <person name="Guest D."/>
            <person name="Kheng T.Y."/>
            <person name="Meinhardt L.W."/>
            <person name="Bailey B.A."/>
        </authorList>
    </citation>
    <scope>NUCLEOTIDE SEQUENCE [LARGE SCALE GENOMIC DNA]</scope>
    <source>
        <strain evidence="12 13">CT2</strain>
    </source>
</reference>
<dbReference type="GO" id="GO:0000467">
    <property type="term" value="P:exonucleolytic trimming to generate mature 3'-end of 5.8S rRNA from tricistronic rRNA transcript (SSU-rRNA, 5.8S rRNA, LSU-rRNA)"/>
    <property type="evidence" value="ECO:0007669"/>
    <property type="project" value="TreeGrafter"/>
</dbReference>